<feature type="compositionally biased region" description="Gly residues" evidence="1">
    <location>
        <begin position="18"/>
        <end position="51"/>
    </location>
</feature>
<dbReference type="Proteomes" id="UP000321379">
    <property type="component" value="Unassembled WGS sequence"/>
</dbReference>
<keyword evidence="2" id="KW-0472">Membrane</keyword>
<proteinExistence type="predicted"/>
<comment type="caution">
    <text evidence="3">The sequence shown here is derived from an EMBL/GenBank/DDBJ whole genome shotgun (WGS) entry which is preliminary data.</text>
</comment>
<feature type="transmembrane region" description="Helical" evidence="2">
    <location>
        <begin position="109"/>
        <end position="131"/>
    </location>
</feature>
<keyword evidence="2" id="KW-0812">Transmembrane</keyword>
<protein>
    <submittedName>
        <fullName evidence="3">Uncharacterized protein</fullName>
    </submittedName>
</protein>
<sequence length="135" mass="12796">MLPLGQPPEPPVDPCTGAGAGAATGGATGLGAGAGAAGAAGAGASGAGTAGVGALPRGDALGETVGVDPPRGASDRSAPWAFAAIWSPATMPTRATTDAAPVSARARRAGWFVLVIVLVGTGVRVVSFALVRRLG</sequence>
<evidence type="ECO:0000313" key="4">
    <source>
        <dbReference type="Proteomes" id="UP000321379"/>
    </source>
</evidence>
<dbReference type="AlphaFoldDB" id="A0A5C8UQ32"/>
<name>A0A5C8UQ32_9MICO</name>
<reference evidence="3 4" key="1">
    <citation type="submission" date="2019-08" db="EMBL/GenBank/DDBJ databases">
        <title>Bacterial whole genome sequence for Glaciihabitans sp. CHu50b-6-2.</title>
        <authorList>
            <person name="Jin L."/>
        </authorList>
    </citation>
    <scope>NUCLEOTIDE SEQUENCE [LARGE SCALE GENOMIC DNA]</scope>
    <source>
        <strain evidence="3 4">CHu50b-6-2</strain>
    </source>
</reference>
<evidence type="ECO:0000256" key="1">
    <source>
        <dbReference type="SAM" id="MobiDB-lite"/>
    </source>
</evidence>
<keyword evidence="4" id="KW-1185">Reference proteome</keyword>
<evidence type="ECO:0000256" key="2">
    <source>
        <dbReference type="SAM" id="Phobius"/>
    </source>
</evidence>
<accession>A0A5C8UQ32</accession>
<gene>
    <name evidence="3" type="ORF">FVP33_12885</name>
</gene>
<dbReference type="EMBL" id="VRMG01000008">
    <property type="protein sequence ID" value="TXN30014.1"/>
    <property type="molecule type" value="Genomic_DNA"/>
</dbReference>
<feature type="region of interest" description="Disordered" evidence="1">
    <location>
        <begin position="1"/>
        <end position="75"/>
    </location>
</feature>
<organism evidence="3 4">
    <name type="scientific">Lacisediminihabitans profunda</name>
    <dbReference type="NCBI Taxonomy" id="2594790"/>
    <lineage>
        <taxon>Bacteria</taxon>
        <taxon>Bacillati</taxon>
        <taxon>Actinomycetota</taxon>
        <taxon>Actinomycetes</taxon>
        <taxon>Micrococcales</taxon>
        <taxon>Microbacteriaceae</taxon>
        <taxon>Lacisediminihabitans</taxon>
    </lineage>
</organism>
<evidence type="ECO:0000313" key="3">
    <source>
        <dbReference type="EMBL" id="TXN30014.1"/>
    </source>
</evidence>
<feature type="compositionally biased region" description="Pro residues" evidence="1">
    <location>
        <begin position="1"/>
        <end position="13"/>
    </location>
</feature>
<keyword evidence="2" id="KW-1133">Transmembrane helix</keyword>